<dbReference type="EMBL" id="LMCB01000030">
    <property type="protein sequence ID" value="KZL17633.1"/>
    <property type="molecule type" value="Genomic_DNA"/>
</dbReference>
<reference evidence="1 2" key="1">
    <citation type="journal article" date="2016" name="Front. Microbiol.">
        <title>Comparative Genomic Analysis Reveals a Diverse Repertoire of Genes Involved in Prokaryote-Eukaryote Interactions within the Pseudovibrio Genus.</title>
        <authorList>
            <person name="Romano S."/>
            <person name="Fernandez-Guerra A."/>
            <person name="Reen F.J."/>
            <person name="Glockner F.O."/>
            <person name="Crowley S.P."/>
            <person name="O'Sullivan O."/>
            <person name="Cotter P.D."/>
            <person name="Adams C."/>
            <person name="Dobson A.D."/>
            <person name="O'Gara F."/>
        </authorList>
    </citation>
    <scope>NUCLEOTIDE SEQUENCE [LARGE SCALE GENOMIC DNA]</scope>
    <source>
        <strain evidence="1 2">Ad2</strain>
    </source>
</reference>
<keyword evidence="2" id="KW-1185">Reference proteome</keyword>
<gene>
    <name evidence="1" type="ORF">PsAD2_02969</name>
</gene>
<accession>A0A165XEI6</accession>
<name>A0A165XEI6_9HYPH</name>
<dbReference type="AlphaFoldDB" id="A0A165XEI6"/>
<evidence type="ECO:0000313" key="1">
    <source>
        <dbReference type="EMBL" id="KZL17633.1"/>
    </source>
</evidence>
<evidence type="ECO:0000313" key="2">
    <source>
        <dbReference type="Proteomes" id="UP000076577"/>
    </source>
</evidence>
<organism evidence="1 2">
    <name type="scientific">Pseudovibrio axinellae</name>
    <dbReference type="NCBI Taxonomy" id="989403"/>
    <lineage>
        <taxon>Bacteria</taxon>
        <taxon>Pseudomonadati</taxon>
        <taxon>Pseudomonadota</taxon>
        <taxon>Alphaproteobacteria</taxon>
        <taxon>Hyphomicrobiales</taxon>
        <taxon>Stappiaceae</taxon>
        <taxon>Pseudovibrio</taxon>
    </lineage>
</organism>
<dbReference type="PATRIC" id="fig|989403.3.peg.3184"/>
<comment type="caution">
    <text evidence="1">The sequence shown here is derived from an EMBL/GenBank/DDBJ whole genome shotgun (WGS) entry which is preliminary data.</text>
</comment>
<proteinExistence type="predicted"/>
<sequence>MSNRSLIRNSKGEYAVLADRGWVPGKKIEWTTDIHQATVLATYYMERIARSSREEIYVLPAKCERKVTPLRPWQIQPTPPAQTEEPLNAATLEHFEEWAHTERGQKTLLAVLLNALNFPRSS</sequence>
<dbReference type="RefSeq" id="WP_068007356.1">
    <property type="nucleotide sequence ID" value="NZ_FOFM01000010.1"/>
</dbReference>
<protein>
    <submittedName>
        <fullName evidence="1">Uncharacterized protein</fullName>
    </submittedName>
</protein>
<dbReference type="Proteomes" id="UP000076577">
    <property type="component" value="Unassembled WGS sequence"/>
</dbReference>
<dbReference type="STRING" id="989403.SAMN05421798_110113"/>